<dbReference type="OrthoDB" id="3576735at2"/>
<feature type="transmembrane region" description="Helical" evidence="1">
    <location>
        <begin position="71"/>
        <end position="88"/>
    </location>
</feature>
<keyword evidence="4" id="KW-1185">Reference proteome</keyword>
<keyword evidence="1" id="KW-0472">Membrane</keyword>
<keyword evidence="1" id="KW-1133">Transmembrane helix</keyword>
<dbReference type="AlphaFoldDB" id="A0A1G6Y4T4"/>
<dbReference type="Proteomes" id="UP000198546">
    <property type="component" value="Chromosome i"/>
</dbReference>
<feature type="transmembrane region" description="Helical" evidence="1">
    <location>
        <begin position="117"/>
        <end position="140"/>
    </location>
</feature>
<gene>
    <name evidence="3" type="ORF">SAMN04489747_1890</name>
</gene>
<keyword evidence="1" id="KW-0812">Transmembrane</keyword>
<accession>A0A1G6Y4T4</accession>
<name>A0A1G6Y4T4_9ACTN</name>
<evidence type="ECO:0000259" key="2">
    <source>
        <dbReference type="Pfam" id="PF07331"/>
    </source>
</evidence>
<proteinExistence type="predicted"/>
<evidence type="ECO:0000313" key="4">
    <source>
        <dbReference type="Proteomes" id="UP000198546"/>
    </source>
</evidence>
<evidence type="ECO:0000256" key="1">
    <source>
        <dbReference type="SAM" id="Phobius"/>
    </source>
</evidence>
<reference evidence="3 4" key="1">
    <citation type="submission" date="2016-10" db="EMBL/GenBank/DDBJ databases">
        <authorList>
            <person name="de Groot N.N."/>
        </authorList>
    </citation>
    <scope>NUCLEOTIDE SEQUENCE [LARGE SCALE GENOMIC DNA]</scope>
    <source>
        <strain evidence="3 4">MON 2.2</strain>
    </source>
</reference>
<feature type="transmembrane region" description="Helical" evidence="1">
    <location>
        <begin position="94"/>
        <end position="110"/>
    </location>
</feature>
<dbReference type="Pfam" id="PF07331">
    <property type="entry name" value="TctB"/>
    <property type="match status" value="1"/>
</dbReference>
<protein>
    <submittedName>
        <fullName evidence="3">Tripartite tricarboxylate transporter TctB family protein</fullName>
    </submittedName>
</protein>
<dbReference type="InterPro" id="IPR009936">
    <property type="entry name" value="DUF1468"/>
</dbReference>
<dbReference type="EMBL" id="LT629688">
    <property type="protein sequence ID" value="SDD84983.1"/>
    <property type="molecule type" value="Genomic_DNA"/>
</dbReference>
<feature type="domain" description="DUF1468" evidence="2">
    <location>
        <begin position="8"/>
        <end position="141"/>
    </location>
</feature>
<sequence>MGTTANLVVAGLVVALGVAAVAGALSQGVGSAGQPGPGTFPLVLGVLLVLLGVGLAVLARRSDDAERFDANSWRVLAGLGTLVGYLLAFPRIGFEIPMLLVAFVWLRFIGGESWRTSVLVSLLTTLAFYLVFVGALGVTIPHLF</sequence>
<evidence type="ECO:0000313" key="3">
    <source>
        <dbReference type="EMBL" id="SDD84983.1"/>
    </source>
</evidence>
<dbReference type="STRING" id="675864.SAMN04489747_1890"/>
<feature type="transmembrane region" description="Helical" evidence="1">
    <location>
        <begin position="42"/>
        <end position="59"/>
    </location>
</feature>
<organism evidence="3 4">
    <name type="scientific">Auraticoccus monumenti</name>
    <dbReference type="NCBI Taxonomy" id="675864"/>
    <lineage>
        <taxon>Bacteria</taxon>
        <taxon>Bacillati</taxon>
        <taxon>Actinomycetota</taxon>
        <taxon>Actinomycetes</taxon>
        <taxon>Propionibacteriales</taxon>
        <taxon>Propionibacteriaceae</taxon>
        <taxon>Auraticoccus</taxon>
    </lineage>
</organism>